<accession>A0A482J3T3</accession>
<evidence type="ECO:0000256" key="5">
    <source>
        <dbReference type="SAM" id="MobiDB-lite"/>
    </source>
</evidence>
<dbReference type="Gene3D" id="4.10.430.30">
    <property type="match status" value="1"/>
</dbReference>
<dbReference type="PANTHER" id="PTHR38097:SF2">
    <property type="entry name" value="DNA-BINDING PROTEIN STPA"/>
    <property type="match status" value="1"/>
</dbReference>
<dbReference type="AlphaFoldDB" id="A0A482J3T3"/>
<dbReference type="SUPFAM" id="SSF81273">
    <property type="entry name" value="H-NS histone-like proteins"/>
    <property type="match status" value="1"/>
</dbReference>
<feature type="domain" description="DNA-binding protein H-NS-like C-terminal" evidence="6">
    <location>
        <begin position="63"/>
        <end position="101"/>
    </location>
</feature>
<dbReference type="GO" id="GO:0003677">
    <property type="term" value="F:DNA binding"/>
    <property type="evidence" value="ECO:0007669"/>
    <property type="project" value="UniProtKB-KW"/>
</dbReference>
<keyword evidence="7" id="KW-0614">Plasmid</keyword>
<evidence type="ECO:0000313" key="8">
    <source>
        <dbReference type="Proteomes" id="UP000253772"/>
    </source>
</evidence>
<dbReference type="Pfam" id="PF00816">
    <property type="entry name" value="Histone_HNS"/>
    <property type="match status" value="1"/>
</dbReference>
<comment type="similarity">
    <text evidence="2">Belongs to the histone-like protein H-NS family.</text>
</comment>
<dbReference type="PANTHER" id="PTHR38097">
    <property type="match status" value="1"/>
</dbReference>
<evidence type="ECO:0000256" key="4">
    <source>
        <dbReference type="ARBA" id="ARBA00023125"/>
    </source>
</evidence>
<name>A0A482J3T3_9BURK</name>
<dbReference type="SMART" id="SM00528">
    <property type="entry name" value="HNS"/>
    <property type="match status" value="1"/>
</dbReference>
<dbReference type="Proteomes" id="UP000253772">
    <property type="component" value="Plasmid p1"/>
</dbReference>
<dbReference type="GO" id="GO:0009295">
    <property type="term" value="C:nucleoid"/>
    <property type="evidence" value="ECO:0007669"/>
    <property type="project" value="UniProtKB-SubCell"/>
</dbReference>
<comment type="subcellular location">
    <subcellularLocation>
        <location evidence="1">Cytoplasm</location>
        <location evidence="1">Nucleoid</location>
    </subcellularLocation>
</comment>
<reference evidence="7 8" key="1">
    <citation type="submission" date="2019-03" db="EMBL/GenBank/DDBJ databases">
        <title>Comparative insights into the high quality Complete genome sequence of highly metal resistant Cupriavidus metallidurans strain BS1 isolated from a gold-copper mine.</title>
        <authorList>
            <person name="Mazhar H.S."/>
            <person name="Rensing C."/>
        </authorList>
    </citation>
    <scope>NUCLEOTIDE SEQUENCE [LARGE SCALE GENOMIC DNA]</scope>
    <source>
        <strain evidence="7 8">BS1</strain>
        <plasmid evidence="7 8">p1</plasmid>
    </source>
</reference>
<keyword evidence="3" id="KW-0963">Cytoplasm</keyword>
<evidence type="ECO:0000313" key="7">
    <source>
        <dbReference type="EMBL" id="QBP14573.1"/>
    </source>
</evidence>
<dbReference type="InterPro" id="IPR027444">
    <property type="entry name" value="H-NS_C_dom"/>
</dbReference>
<proteinExistence type="inferred from homology"/>
<evidence type="ECO:0000256" key="3">
    <source>
        <dbReference type="ARBA" id="ARBA00022490"/>
    </source>
</evidence>
<protein>
    <submittedName>
        <fullName evidence="7">H-NS histone family protein</fullName>
    </submittedName>
</protein>
<evidence type="ECO:0000256" key="2">
    <source>
        <dbReference type="ARBA" id="ARBA00010610"/>
    </source>
</evidence>
<organism evidence="7 8">
    <name type="scientific">Cupriavidus metallidurans</name>
    <dbReference type="NCBI Taxonomy" id="119219"/>
    <lineage>
        <taxon>Bacteria</taxon>
        <taxon>Pseudomonadati</taxon>
        <taxon>Pseudomonadota</taxon>
        <taxon>Betaproteobacteria</taxon>
        <taxon>Burkholderiales</taxon>
        <taxon>Burkholderiaceae</taxon>
        <taxon>Cupriavidus</taxon>
    </lineage>
</organism>
<dbReference type="EMBL" id="CP037902">
    <property type="protein sequence ID" value="QBP14573.1"/>
    <property type="molecule type" value="Genomic_DNA"/>
</dbReference>
<dbReference type="OrthoDB" id="5297879at2"/>
<sequence length="106" mass="11683">MATYKQLLAEKEVLEAKLTQMRAEEVAGVIEQIRGLMETYGLTEEDIATKRRRGRPAKNGGSATVKAALPPKYLDPKTGKTWSGRGRAPAWLGKNPKRFLIAEEAA</sequence>
<dbReference type="RefSeq" id="WP_017512455.1">
    <property type="nucleotide sequence ID" value="NZ_CP037902.1"/>
</dbReference>
<gene>
    <name evidence="7" type="ORF">DDF84_033305</name>
</gene>
<geneLocation type="plasmid" evidence="7">
    <name>p1</name>
</geneLocation>
<evidence type="ECO:0000256" key="1">
    <source>
        <dbReference type="ARBA" id="ARBA00004453"/>
    </source>
</evidence>
<evidence type="ECO:0000259" key="6">
    <source>
        <dbReference type="SMART" id="SM00528"/>
    </source>
</evidence>
<keyword evidence="4" id="KW-0238">DNA-binding</keyword>
<feature type="region of interest" description="Disordered" evidence="5">
    <location>
        <begin position="51"/>
        <end position="89"/>
    </location>
</feature>